<comment type="caution">
    <text evidence="1">The sequence shown here is derived from an EMBL/GenBank/DDBJ whole genome shotgun (WGS) entry which is preliminary data.</text>
</comment>
<protein>
    <submittedName>
        <fullName evidence="1">Uncharacterized protein</fullName>
    </submittedName>
</protein>
<dbReference type="AlphaFoldDB" id="A0A7J8EED7"/>
<dbReference type="Proteomes" id="UP000550707">
    <property type="component" value="Unassembled WGS sequence"/>
</dbReference>
<keyword evidence="2" id="KW-1185">Reference proteome</keyword>
<evidence type="ECO:0000313" key="2">
    <source>
        <dbReference type="Proteomes" id="UP000550707"/>
    </source>
</evidence>
<gene>
    <name evidence="1" type="ORF">HJG59_008803</name>
</gene>
<reference evidence="1 2" key="1">
    <citation type="journal article" date="2020" name="Nature">
        <title>Six reference-quality genomes reveal evolution of bat adaptations.</title>
        <authorList>
            <person name="Jebb D."/>
            <person name="Huang Z."/>
            <person name="Pippel M."/>
            <person name="Hughes G.M."/>
            <person name="Lavrichenko K."/>
            <person name="Devanna P."/>
            <person name="Winkler S."/>
            <person name="Jermiin L.S."/>
            <person name="Skirmuntt E.C."/>
            <person name="Katzourakis A."/>
            <person name="Burkitt-Gray L."/>
            <person name="Ray D.A."/>
            <person name="Sullivan K.A.M."/>
            <person name="Roscito J.G."/>
            <person name="Kirilenko B.M."/>
            <person name="Davalos L.M."/>
            <person name="Corthals A.P."/>
            <person name="Power M.L."/>
            <person name="Jones G."/>
            <person name="Ransome R.D."/>
            <person name="Dechmann D.K.N."/>
            <person name="Locatelli A.G."/>
            <person name="Puechmaille S.J."/>
            <person name="Fedrigo O."/>
            <person name="Jarvis E.D."/>
            <person name="Hiller M."/>
            <person name="Vernes S.C."/>
            <person name="Myers E.W."/>
            <person name="Teeling E.C."/>
        </authorList>
    </citation>
    <scope>NUCLEOTIDE SEQUENCE [LARGE SCALE GENOMIC DNA]</scope>
    <source>
        <strain evidence="1">MMolMol1</strain>
        <tissue evidence="1">Muscle</tissue>
    </source>
</reference>
<dbReference type="EMBL" id="JACASF010000014">
    <property type="protein sequence ID" value="KAF6433716.1"/>
    <property type="molecule type" value="Genomic_DNA"/>
</dbReference>
<proteinExistence type="predicted"/>
<sequence length="177" mass="18631">MGRAAENHLFPLICPSKTWSRPRGVGTQAGRLSWAQPAGRWWGPVWTCLAEPQHQDVGGGGALAVPAPSCPRPCDSVLAGVTACQGRKHPVQWGSRSSSQQAPPLRHRGLCKDLCLTQGPSPCLQPQPHRGALQVAFGLGDLDGGVPSLPTPTACQAEARGPSPRCGRVGLRCPCVR</sequence>
<organism evidence="1 2">
    <name type="scientific">Molossus molossus</name>
    <name type="common">Pallas' mastiff bat</name>
    <name type="synonym">Vespertilio molossus</name>
    <dbReference type="NCBI Taxonomy" id="27622"/>
    <lineage>
        <taxon>Eukaryota</taxon>
        <taxon>Metazoa</taxon>
        <taxon>Chordata</taxon>
        <taxon>Craniata</taxon>
        <taxon>Vertebrata</taxon>
        <taxon>Euteleostomi</taxon>
        <taxon>Mammalia</taxon>
        <taxon>Eutheria</taxon>
        <taxon>Laurasiatheria</taxon>
        <taxon>Chiroptera</taxon>
        <taxon>Yangochiroptera</taxon>
        <taxon>Molossidae</taxon>
        <taxon>Molossus</taxon>
    </lineage>
</organism>
<dbReference type="InParanoid" id="A0A7J8EED7"/>
<accession>A0A7J8EED7</accession>
<name>A0A7J8EED7_MOLMO</name>
<evidence type="ECO:0000313" key="1">
    <source>
        <dbReference type="EMBL" id="KAF6433716.1"/>
    </source>
</evidence>